<reference evidence="2" key="1">
    <citation type="submission" date="2021-03" db="EMBL/GenBank/DDBJ databases">
        <title>Acanthopleuribacteraceae sp. M133.</title>
        <authorList>
            <person name="Wang G."/>
        </authorList>
    </citation>
    <scope>NUCLEOTIDE SEQUENCE</scope>
    <source>
        <strain evidence="2">M133</strain>
    </source>
</reference>
<dbReference type="KEGG" id="scor:J3U87_17420"/>
<dbReference type="AlphaFoldDB" id="A0A8A4TYC4"/>
<proteinExistence type="predicted"/>
<evidence type="ECO:0000313" key="3">
    <source>
        <dbReference type="Proteomes" id="UP000663929"/>
    </source>
</evidence>
<evidence type="ECO:0000313" key="2">
    <source>
        <dbReference type="EMBL" id="QTD54228.1"/>
    </source>
</evidence>
<evidence type="ECO:0000256" key="1">
    <source>
        <dbReference type="SAM" id="MobiDB-lite"/>
    </source>
</evidence>
<feature type="region of interest" description="Disordered" evidence="1">
    <location>
        <begin position="25"/>
        <end position="55"/>
    </location>
</feature>
<dbReference type="RefSeq" id="WP_237384325.1">
    <property type="nucleotide sequence ID" value="NZ_CP071793.1"/>
</dbReference>
<gene>
    <name evidence="2" type="ORF">J3U87_17420</name>
</gene>
<dbReference type="Proteomes" id="UP000663929">
    <property type="component" value="Chromosome"/>
</dbReference>
<feature type="compositionally biased region" description="Polar residues" evidence="1">
    <location>
        <begin position="38"/>
        <end position="55"/>
    </location>
</feature>
<accession>A0A8A4TYC4</accession>
<sequence>MAAASMTWRACAGLARVNGAITRTATQGESRPCITAVRPSSGTSETNRNRLRTQL</sequence>
<name>A0A8A4TYC4_SULCO</name>
<protein>
    <submittedName>
        <fullName evidence="2">Uncharacterized protein</fullName>
    </submittedName>
</protein>
<dbReference type="EMBL" id="CP071793">
    <property type="protein sequence ID" value="QTD54228.1"/>
    <property type="molecule type" value="Genomic_DNA"/>
</dbReference>
<organism evidence="2 3">
    <name type="scientific">Sulfidibacter corallicola</name>
    <dbReference type="NCBI Taxonomy" id="2818388"/>
    <lineage>
        <taxon>Bacteria</taxon>
        <taxon>Pseudomonadati</taxon>
        <taxon>Acidobacteriota</taxon>
        <taxon>Holophagae</taxon>
        <taxon>Acanthopleuribacterales</taxon>
        <taxon>Acanthopleuribacteraceae</taxon>
        <taxon>Sulfidibacter</taxon>
    </lineage>
</organism>
<keyword evidence="3" id="KW-1185">Reference proteome</keyword>